<keyword evidence="3" id="KW-1185">Reference proteome</keyword>
<protein>
    <submittedName>
        <fullName evidence="1">Uncharacterized protein</fullName>
    </submittedName>
</protein>
<dbReference type="EMBL" id="JAKLUA010000030">
    <property type="protein sequence ID" value="MCG2673013.1"/>
    <property type="molecule type" value="Genomic_DNA"/>
</dbReference>
<sequence>MDVAILEHFVAELTQRVDETMKFPLVVCAIASNGSVLATRINEGGGPETLTQHLEDHGFKTPINIMIVGHDGGATRLVLTVSDVSQH</sequence>
<proteinExistence type="predicted"/>
<reference evidence="1" key="1">
    <citation type="submission" date="2022-01" db="EMBL/GenBank/DDBJ databases">
        <title>Genome sequnece data of strain Bradyrhizobium sp. nov.</title>
        <authorList>
            <person name="Zhang J."/>
        </authorList>
    </citation>
    <scope>NUCLEOTIDE SEQUENCE</scope>
    <source>
        <strain evidence="2">WYCCWR 12774</strain>
        <strain evidence="1">WYCCWR 13023</strain>
    </source>
</reference>
<evidence type="ECO:0000313" key="3">
    <source>
        <dbReference type="Proteomes" id="UP001139012"/>
    </source>
</evidence>
<evidence type="ECO:0000313" key="2">
    <source>
        <dbReference type="EMBL" id="MCG2673013.1"/>
    </source>
</evidence>
<accession>A0A9X1RL30</accession>
<gene>
    <name evidence="2" type="ORF">L6637_39530</name>
    <name evidence="1" type="ORF">L6654_36900</name>
</gene>
<dbReference type="AlphaFoldDB" id="A0A9X1RL30"/>
<evidence type="ECO:0000313" key="4">
    <source>
        <dbReference type="Proteomes" id="UP001139054"/>
    </source>
</evidence>
<dbReference type="RefSeq" id="WP_237874116.1">
    <property type="nucleotide sequence ID" value="NZ_JAKLTY010000037.1"/>
</dbReference>
<dbReference type="EMBL" id="JAKLTY010000037">
    <property type="protein sequence ID" value="MCG2632200.1"/>
    <property type="molecule type" value="Genomic_DNA"/>
</dbReference>
<organism evidence="1 4">
    <name type="scientific">Bradyrhizobium zhengyangense</name>
    <dbReference type="NCBI Taxonomy" id="2911009"/>
    <lineage>
        <taxon>Bacteria</taxon>
        <taxon>Pseudomonadati</taxon>
        <taxon>Pseudomonadota</taxon>
        <taxon>Alphaproteobacteria</taxon>
        <taxon>Hyphomicrobiales</taxon>
        <taxon>Nitrobacteraceae</taxon>
        <taxon>Bradyrhizobium</taxon>
    </lineage>
</organism>
<dbReference type="Proteomes" id="UP001139054">
    <property type="component" value="Unassembled WGS sequence"/>
</dbReference>
<name>A0A9X1RL30_9BRAD</name>
<evidence type="ECO:0000313" key="1">
    <source>
        <dbReference type="EMBL" id="MCG2632200.1"/>
    </source>
</evidence>
<dbReference type="Proteomes" id="UP001139012">
    <property type="component" value="Unassembled WGS sequence"/>
</dbReference>
<comment type="caution">
    <text evidence="1">The sequence shown here is derived from an EMBL/GenBank/DDBJ whole genome shotgun (WGS) entry which is preliminary data.</text>
</comment>